<organism evidence="1 2">
    <name type="scientific">Salmonella paratyphi B (strain ATCC BAA-1250 / SPB7)</name>
    <dbReference type="NCBI Taxonomy" id="1016998"/>
    <lineage>
        <taxon>Bacteria</taxon>
        <taxon>Pseudomonadati</taxon>
        <taxon>Pseudomonadota</taxon>
        <taxon>Gammaproteobacteria</taxon>
        <taxon>Enterobacterales</taxon>
        <taxon>Enterobacteriaceae</taxon>
        <taxon>Salmonella</taxon>
    </lineage>
</organism>
<dbReference type="AlphaFoldDB" id="A0A6C6ZA83"/>
<dbReference type="Proteomes" id="UP000008556">
    <property type="component" value="Chromosome"/>
</dbReference>
<dbReference type="InterPro" id="IPR021219">
    <property type="entry name" value="DUF2703"/>
</dbReference>
<dbReference type="GO" id="GO:0045892">
    <property type="term" value="P:negative regulation of DNA-templated transcription"/>
    <property type="evidence" value="ECO:0007669"/>
    <property type="project" value="InterPro"/>
</dbReference>
<protein>
    <recommendedName>
        <fullName evidence="3">DUF2703 domain-containing protein</fullName>
    </recommendedName>
</protein>
<dbReference type="Gene3D" id="3.40.30.10">
    <property type="entry name" value="Glutaredoxin"/>
    <property type="match status" value="1"/>
</dbReference>
<dbReference type="Pfam" id="PF10865">
    <property type="entry name" value="DUF2703"/>
    <property type="match status" value="1"/>
</dbReference>
<name>A0A6C6ZA83_SALPB</name>
<dbReference type="KEGG" id="spq:SPAB_05422"/>
<dbReference type="GO" id="GO:0003677">
    <property type="term" value="F:DNA binding"/>
    <property type="evidence" value="ECO:0007669"/>
    <property type="project" value="InterPro"/>
</dbReference>
<reference evidence="1 2" key="1">
    <citation type="submission" date="2007-11" db="EMBL/GenBank/DDBJ databases">
        <authorList>
            <consortium name="The Salmonella enterica serovar Paratyphi B Genome Sequencing Project"/>
            <person name="McClelland M."/>
            <person name="Sanderson E.K."/>
            <person name="Porwollik S."/>
            <person name="Spieth J."/>
            <person name="Clifton W.S."/>
            <person name="Fulton R."/>
            <person name="Cordes M."/>
            <person name="Wollam A."/>
            <person name="Shah N."/>
            <person name="Pepin K."/>
            <person name="Bhonagiri V."/>
            <person name="Nash W."/>
            <person name="Johnson M."/>
            <person name="Thiruvilangam P."/>
            <person name="Wilson R."/>
        </authorList>
    </citation>
    <scope>NUCLEOTIDE SEQUENCE [LARGE SCALE GENOMIC DNA]</scope>
    <source>
        <strain evidence="2">ATCC BAA-1250 / SPB7</strain>
    </source>
</reference>
<evidence type="ECO:0000313" key="2">
    <source>
        <dbReference type="Proteomes" id="UP000008556"/>
    </source>
</evidence>
<proteinExistence type="predicted"/>
<accession>A0A6C6ZA83</accession>
<evidence type="ECO:0000313" key="1">
    <source>
        <dbReference type="EMBL" id="ABX70695.1"/>
    </source>
</evidence>
<gene>
    <name evidence="1" type="ordered locus">SPAB_05422</name>
</gene>
<dbReference type="InterPro" id="IPR010712">
    <property type="entry name" value="Arsenical-R_ArsD"/>
</dbReference>
<evidence type="ECO:0008006" key="3">
    <source>
        <dbReference type="Google" id="ProtNLM"/>
    </source>
</evidence>
<dbReference type="GO" id="GO:0046685">
    <property type="term" value="P:response to arsenic-containing substance"/>
    <property type="evidence" value="ECO:0007669"/>
    <property type="project" value="InterPro"/>
</dbReference>
<dbReference type="Pfam" id="PF06953">
    <property type="entry name" value="ArsD"/>
    <property type="match status" value="1"/>
</dbReference>
<sequence length="254" mass="27328">MDQESSQMNTIQVFRSGAEDRTAQAVFAADLNWAQEQGINVASLSIAMLPGMKDESAGLTRFLLSGDGDVLPVTLLNGELCLAGRYPSRGELIRWSTNDFSIISGQPNTLPIVWQRLLDSNGDTCPRCRDTGDTVQKAYHRLQAILAPLGIEPRLEVVALDEVTFAAATMESNRVWFSGLPLEDWIGAQAGSSRCCGACGDSDCRTLDIGGATYEAIPESLLIRAGVIAATQLRWSDSVVASAESFCSTNNKCC</sequence>
<dbReference type="EMBL" id="CP000886">
    <property type="protein sequence ID" value="ABX70695.1"/>
    <property type="molecule type" value="Genomic_DNA"/>
</dbReference>